<sequence>MADANQQHTQPMAAQAPQTDGFCQAMLKTALETIPQLTEENYPIWKDKMEALLEMRGLLKTLNSPARALFMDDNAELKLPQRLCGTQSRNDSHPPKDNIKQFVTETKVAIKKLVDVGIDLLQDVLAYLILFKFPATLHSLKRQVLHSDKDLTVHFVCNHLTQYNNEAKAETKEDSAKTDAGLYSNKDKWKKNSNPGKSKTLARCTHNYHNPKQDKNHEADSCWHLHPDKAPDFWKEEQAKWKASNGASAHIFNDEQFFSQITKGDFKVIKNGKENATLPIKGKGSVRLKWGNRAIQLEDCLYVRDIVINLVSAGAIDRKGCQIHSESGNFYVKKNGTLALKGKVTGNLFTVDNPTNIGPTNKEAHYSPNGDLIKEIHESYGHASIQRLSHVLHSHISNQEKLNFQCKSCVMSKITKKPFKLTSQEVEKSWERIHLDLIGPIKPQSLGQHKYILSVTDNATGYLAGFPLVHKSNTTDVLIRLLENENKRIGYFPSQICSDGGGEFIGTRLVQFLEQNHIKQLISEPYHPEHNGRVERANCTIVESMRATFKSSNLKKNLWHYVVKSCCLVLNQSPRKGNSVVFLRNLRKKGEKFSKKGSKGRLIGYNPAFRSYKIISSDGSVVDTKHVQFLKMTKDQFSTTLDTEEPLIVEDNNDSPAKERNDQTPWTQIRNQEGNNSSNLESDPETDQSDSSNETETQIPENQDTTPKPIQPPITRTLRDWSNEMRRGCQMARSHRKRNQLDRITQGLEQSLGKARESPEHYLDFQD</sequence>
<keyword evidence="3" id="KW-1188">Viral release from host cell</keyword>
<keyword evidence="6" id="KW-0540">Nuclease</keyword>
<evidence type="ECO:0000313" key="23">
    <source>
        <dbReference type="EMBL" id="KNZ50444.1"/>
    </source>
</evidence>
<keyword evidence="7" id="KW-0479">Metal-binding</keyword>
<evidence type="ECO:0000256" key="18">
    <source>
        <dbReference type="ARBA" id="ARBA00023172"/>
    </source>
</evidence>
<dbReference type="GO" id="GO:0005524">
    <property type="term" value="F:ATP binding"/>
    <property type="evidence" value="ECO:0007669"/>
    <property type="project" value="UniProtKB-KW"/>
</dbReference>
<evidence type="ECO:0000256" key="7">
    <source>
        <dbReference type="ARBA" id="ARBA00022723"/>
    </source>
</evidence>
<feature type="region of interest" description="Disordered" evidence="21">
    <location>
        <begin position="168"/>
        <end position="197"/>
    </location>
</feature>
<evidence type="ECO:0000256" key="15">
    <source>
        <dbReference type="ARBA" id="ARBA00022918"/>
    </source>
</evidence>
<dbReference type="Pfam" id="PF22936">
    <property type="entry name" value="Pol_BBD"/>
    <property type="match status" value="1"/>
</dbReference>
<dbReference type="PANTHER" id="PTHR42648:SF11">
    <property type="entry name" value="TRANSPOSON TY4-P GAG-POL POLYPROTEIN"/>
    <property type="match status" value="1"/>
</dbReference>
<dbReference type="PANTHER" id="PTHR42648">
    <property type="entry name" value="TRANSPOSASE, PUTATIVE-RELATED"/>
    <property type="match status" value="1"/>
</dbReference>
<accession>A0A0L6UPJ9</accession>
<evidence type="ECO:0000256" key="20">
    <source>
        <dbReference type="ARBA" id="ARBA00049244"/>
    </source>
</evidence>
<evidence type="ECO:0000256" key="19">
    <source>
        <dbReference type="ARBA" id="ARBA00048173"/>
    </source>
</evidence>
<comment type="catalytic activity">
    <reaction evidence="19">
        <text>DNA(n) + a 2'-deoxyribonucleoside 5'-triphosphate = DNA(n+1) + diphosphate</text>
        <dbReference type="Rhea" id="RHEA:22508"/>
        <dbReference type="Rhea" id="RHEA-COMP:17339"/>
        <dbReference type="Rhea" id="RHEA-COMP:17340"/>
        <dbReference type="ChEBI" id="CHEBI:33019"/>
        <dbReference type="ChEBI" id="CHEBI:61560"/>
        <dbReference type="ChEBI" id="CHEBI:173112"/>
        <dbReference type="EC" id="2.7.7.49"/>
    </reaction>
</comment>
<comment type="catalytic activity">
    <reaction evidence="20">
        <text>DNA(n) + a 2'-deoxyribonucleoside 5'-triphosphate = DNA(n+1) + diphosphate</text>
        <dbReference type="Rhea" id="RHEA:22508"/>
        <dbReference type="Rhea" id="RHEA-COMP:17339"/>
        <dbReference type="Rhea" id="RHEA-COMP:17340"/>
        <dbReference type="ChEBI" id="CHEBI:33019"/>
        <dbReference type="ChEBI" id="CHEBI:61560"/>
        <dbReference type="ChEBI" id="CHEBI:173112"/>
        <dbReference type="EC" id="2.7.7.7"/>
    </reaction>
</comment>
<organism evidence="23 24">
    <name type="scientific">Puccinia sorghi</name>
    <dbReference type="NCBI Taxonomy" id="27349"/>
    <lineage>
        <taxon>Eukaryota</taxon>
        <taxon>Fungi</taxon>
        <taxon>Dikarya</taxon>
        <taxon>Basidiomycota</taxon>
        <taxon>Pucciniomycotina</taxon>
        <taxon>Pucciniomycetes</taxon>
        <taxon>Pucciniales</taxon>
        <taxon>Pucciniaceae</taxon>
        <taxon>Puccinia</taxon>
    </lineage>
</organism>
<feature type="compositionally biased region" description="Basic and acidic residues" evidence="21">
    <location>
        <begin position="168"/>
        <end position="177"/>
    </location>
</feature>
<keyword evidence="9" id="KW-0255">Endonuclease</keyword>
<feature type="region of interest" description="Disordered" evidence="21">
    <location>
        <begin position="642"/>
        <end position="767"/>
    </location>
</feature>
<feature type="domain" description="Integrase catalytic" evidence="22">
    <location>
        <begin position="414"/>
        <end position="597"/>
    </location>
</feature>
<dbReference type="GO" id="GO:0003887">
    <property type="term" value="F:DNA-directed DNA polymerase activity"/>
    <property type="evidence" value="ECO:0007669"/>
    <property type="project" value="UniProtKB-KW"/>
</dbReference>
<evidence type="ECO:0000256" key="9">
    <source>
        <dbReference type="ARBA" id="ARBA00022759"/>
    </source>
</evidence>
<evidence type="ECO:0000256" key="16">
    <source>
        <dbReference type="ARBA" id="ARBA00022932"/>
    </source>
</evidence>
<dbReference type="GO" id="GO:0015074">
    <property type="term" value="P:DNA integration"/>
    <property type="evidence" value="ECO:0007669"/>
    <property type="project" value="UniProtKB-KW"/>
</dbReference>
<keyword evidence="16" id="KW-0808">Transferase</keyword>
<keyword evidence="14" id="KW-0229">DNA integration</keyword>
<keyword evidence="11" id="KW-0067">ATP-binding</keyword>
<evidence type="ECO:0000259" key="22">
    <source>
        <dbReference type="PROSITE" id="PS50994"/>
    </source>
</evidence>
<dbReference type="Gene3D" id="3.30.420.10">
    <property type="entry name" value="Ribonuclease H-like superfamily/Ribonuclease H"/>
    <property type="match status" value="1"/>
</dbReference>
<evidence type="ECO:0000256" key="1">
    <source>
        <dbReference type="ARBA" id="ARBA00002180"/>
    </source>
</evidence>
<proteinExistence type="predicted"/>
<evidence type="ECO:0000256" key="13">
    <source>
        <dbReference type="ARBA" id="ARBA00022884"/>
    </source>
</evidence>
<dbReference type="InterPro" id="IPR039537">
    <property type="entry name" value="Retrotran_Ty1/copia-like"/>
</dbReference>
<protein>
    <recommendedName>
        <fullName evidence="22">Integrase catalytic domain-containing protein</fullName>
    </recommendedName>
</protein>
<evidence type="ECO:0000256" key="4">
    <source>
        <dbReference type="ARBA" id="ARBA00022670"/>
    </source>
</evidence>
<evidence type="ECO:0000256" key="21">
    <source>
        <dbReference type="SAM" id="MobiDB-lite"/>
    </source>
</evidence>
<evidence type="ECO:0000256" key="14">
    <source>
        <dbReference type="ARBA" id="ARBA00022908"/>
    </source>
</evidence>
<keyword evidence="24" id="KW-1185">Reference proteome</keyword>
<keyword evidence="15" id="KW-0695">RNA-directed DNA polymerase</keyword>
<evidence type="ECO:0000313" key="24">
    <source>
        <dbReference type="Proteomes" id="UP000037035"/>
    </source>
</evidence>
<evidence type="ECO:0000256" key="3">
    <source>
        <dbReference type="ARBA" id="ARBA00022612"/>
    </source>
</evidence>
<dbReference type="GO" id="GO:0006508">
    <property type="term" value="P:proteolysis"/>
    <property type="evidence" value="ECO:0007669"/>
    <property type="project" value="UniProtKB-KW"/>
</dbReference>
<keyword evidence="4" id="KW-0645">Protease</keyword>
<dbReference type="SUPFAM" id="SSF53098">
    <property type="entry name" value="Ribonuclease H-like"/>
    <property type="match status" value="1"/>
</dbReference>
<keyword evidence="8" id="KW-0547">Nucleotide-binding</keyword>
<dbReference type="GO" id="GO:0006310">
    <property type="term" value="P:DNA recombination"/>
    <property type="evidence" value="ECO:0007669"/>
    <property type="project" value="UniProtKB-KW"/>
</dbReference>
<keyword evidence="12" id="KW-0460">Magnesium</keyword>
<dbReference type="InterPro" id="IPR036397">
    <property type="entry name" value="RNaseH_sf"/>
</dbReference>
<keyword evidence="13" id="KW-0694">RNA-binding</keyword>
<evidence type="ECO:0000256" key="8">
    <source>
        <dbReference type="ARBA" id="ARBA00022741"/>
    </source>
</evidence>
<evidence type="ECO:0000256" key="12">
    <source>
        <dbReference type="ARBA" id="ARBA00022842"/>
    </source>
</evidence>
<dbReference type="GO" id="GO:0046872">
    <property type="term" value="F:metal ion binding"/>
    <property type="evidence" value="ECO:0007669"/>
    <property type="project" value="UniProtKB-KW"/>
</dbReference>
<evidence type="ECO:0000256" key="2">
    <source>
        <dbReference type="ARBA" id="ARBA00022578"/>
    </source>
</evidence>
<comment type="caution">
    <text evidence="23">The sequence shown here is derived from an EMBL/GenBank/DDBJ whole genome shotgun (WGS) entry which is preliminary data.</text>
</comment>
<evidence type="ECO:0000256" key="10">
    <source>
        <dbReference type="ARBA" id="ARBA00022801"/>
    </source>
</evidence>
<dbReference type="OrthoDB" id="3251181at2759"/>
<keyword evidence="17" id="KW-0917">Virion maturation</keyword>
<evidence type="ECO:0000256" key="11">
    <source>
        <dbReference type="ARBA" id="ARBA00022840"/>
    </source>
</evidence>
<feature type="compositionally biased region" description="Basic and acidic residues" evidence="21">
    <location>
        <begin position="717"/>
        <end position="727"/>
    </location>
</feature>
<dbReference type="GO" id="GO:0032196">
    <property type="term" value="P:transposition"/>
    <property type="evidence" value="ECO:0007669"/>
    <property type="project" value="UniProtKB-KW"/>
</dbReference>
<name>A0A0L6UPJ9_9BASI</name>
<feature type="compositionally biased region" description="Polar residues" evidence="21">
    <location>
        <begin position="663"/>
        <end position="681"/>
    </location>
</feature>
<evidence type="ECO:0000256" key="5">
    <source>
        <dbReference type="ARBA" id="ARBA00022695"/>
    </source>
</evidence>
<comment type="function">
    <text evidence="1">The aspartyl protease (PR) mediates the proteolytic cleavages of the Gag and Gag-Pol polyproteins after assembly of the VLP.</text>
</comment>
<feature type="compositionally biased region" description="Basic and acidic residues" evidence="21">
    <location>
        <begin position="754"/>
        <end position="767"/>
    </location>
</feature>
<feature type="compositionally biased region" description="Polar residues" evidence="21">
    <location>
        <begin position="689"/>
        <end position="708"/>
    </location>
</feature>
<dbReference type="GO" id="GO:0005634">
    <property type="term" value="C:nucleus"/>
    <property type="evidence" value="ECO:0007669"/>
    <property type="project" value="UniProtKB-ARBA"/>
</dbReference>
<dbReference type="GO" id="GO:0004519">
    <property type="term" value="F:endonuclease activity"/>
    <property type="evidence" value="ECO:0007669"/>
    <property type="project" value="UniProtKB-KW"/>
</dbReference>
<keyword evidence="10" id="KW-0378">Hydrolase</keyword>
<keyword evidence="18" id="KW-0233">DNA recombination</keyword>
<keyword evidence="5" id="KW-0548">Nucleotidyltransferase</keyword>
<dbReference type="GO" id="GO:0003723">
    <property type="term" value="F:RNA binding"/>
    <property type="evidence" value="ECO:0007669"/>
    <property type="project" value="UniProtKB-KW"/>
</dbReference>
<dbReference type="InterPro" id="IPR054722">
    <property type="entry name" value="PolX-like_BBD"/>
</dbReference>
<feature type="compositionally biased region" description="Acidic residues" evidence="21">
    <location>
        <begin position="642"/>
        <end position="653"/>
    </location>
</feature>
<dbReference type="PROSITE" id="PS50994">
    <property type="entry name" value="INTEGRASE"/>
    <property type="match status" value="1"/>
</dbReference>
<dbReference type="InterPro" id="IPR001584">
    <property type="entry name" value="Integrase_cat-core"/>
</dbReference>
<keyword evidence="16" id="KW-0239">DNA-directed DNA polymerase</keyword>
<dbReference type="GO" id="GO:0008233">
    <property type="term" value="F:peptidase activity"/>
    <property type="evidence" value="ECO:0007669"/>
    <property type="project" value="UniProtKB-KW"/>
</dbReference>
<keyword evidence="2" id="KW-0815">Transposition</keyword>
<gene>
    <name evidence="23" type="ORF">VP01_4422g1</name>
</gene>
<dbReference type="AlphaFoldDB" id="A0A0L6UPJ9"/>
<reference evidence="23 24" key="1">
    <citation type="submission" date="2015-08" db="EMBL/GenBank/DDBJ databases">
        <title>Next Generation Sequencing and Analysis of the Genome of Puccinia sorghi L Schw, the Causal Agent of Maize Common Rust.</title>
        <authorList>
            <person name="Rochi L."/>
            <person name="Burguener G."/>
            <person name="Darino M."/>
            <person name="Turjanski A."/>
            <person name="Kreff E."/>
            <person name="Dieguez M.J."/>
            <person name="Sacco F."/>
        </authorList>
    </citation>
    <scope>NUCLEOTIDE SEQUENCE [LARGE SCALE GENOMIC DNA]</scope>
    <source>
        <strain evidence="23 24">RO10H11247</strain>
    </source>
</reference>
<evidence type="ECO:0000256" key="6">
    <source>
        <dbReference type="ARBA" id="ARBA00022722"/>
    </source>
</evidence>
<dbReference type="VEuPathDB" id="FungiDB:VP01_4422g1"/>
<dbReference type="InterPro" id="IPR012337">
    <property type="entry name" value="RNaseH-like_sf"/>
</dbReference>
<evidence type="ECO:0000256" key="17">
    <source>
        <dbReference type="ARBA" id="ARBA00023113"/>
    </source>
</evidence>
<dbReference type="Proteomes" id="UP000037035">
    <property type="component" value="Unassembled WGS sequence"/>
</dbReference>
<dbReference type="EMBL" id="LAVV01009527">
    <property type="protein sequence ID" value="KNZ50444.1"/>
    <property type="molecule type" value="Genomic_DNA"/>
</dbReference>
<dbReference type="GO" id="GO:0003964">
    <property type="term" value="F:RNA-directed DNA polymerase activity"/>
    <property type="evidence" value="ECO:0007669"/>
    <property type="project" value="UniProtKB-KW"/>
</dbReference>